<dbReference type="InterPro" id="IPR036589">
    <property type="entry name" value="HCY_dom_sf"/>
</dbReference>
<keyword evidence="15 21" id="KW-0862">Zinc</keyword>
<dbReference type="NCBIfam" id="TIGR02082">
    <property type="entry name" value="metH"/>
    <property type="match status" value="1"/>
</dbReference>
<dbReference type="SUPFAM" id="SSF52242">
    <property type="entry name" value="Cobalamin (vitamin B12)-binding domain"/>
    <property type="match status" value="1"/>
</dbReference>
<feature type="binding site" evidence="23">
    <location>
        <begin position="754"/>
        <end position="758"/>
    </location>
    <ligand>
        <name>methylcob(III)alamin</name>
        <dbReference type="ChEBI" id="CHEBI:28115"/>
    </ligand>
</feature>
<dbReference type="InterPro" id="IPR004223">
    <property type="entry name" value="VitB12-dep_Met_synth_activ_dom"/>
</dbReference>
<evidence type="ECO:0000256" key="23">
    <source>
        <dbReference type="PIRSR" id="PIRSR000381-2"/>
    </source>
</evidence>
<dbReference type="FunFam" id="1.10.1240.10:FF:000001">
    <property type="entry name" value="Methionine synthase"/>
    <property type="match status" value="1"/>
</dbReference>
<evidence type="ECO:0000256" key="3">
    <source>
        <dbReference type="ARBA" id="ARBA00001956"/>
    </source>
</evidence>
<feature type="binding site" description="axial binding residue" evidence="22">
    <location>
        <position position="757"/>
    </location>
    <ligand>
        <name>methylcob(III)alamin</name>
        <dbReference type="ChEBI" id="CHEBI:28115"/>
    </ligand>
    <ligandPart>
        <name>Co</name>
        <dbReference type="ChEBI" id="CHEBI:27638"/>
    </ligandPart>
</feature>
<dbReference type="Pfam" id="PF02310">
    <property type="entry name" value="B12-binding"/>
    <property type="match status" value="1"/>
</dbReference>
<accession>A0A1M6AIA6</accession>
<dbReference type="GO" id="GO:0032259">
    <property type="term" value="P:methylation"/>
    <property type="evidence" value="ECO:0007669"/>
    <property type="project" value="UniProtKB-KW"/>
</dbReference>
<dbReference type="Pfam" id="PF02574">
    <property type="entry name" value="S-methyl_trans"/>
    <property type="match status" value="1"/>
</dbReference>
<evidence type="ECO:0000259" key="25">
    <source>
        <dbReference type="PROSITE" id="PS50970"/>
    </source>
</evidence>
<feature type="binding site" evidence="23">
    <location>
        <position position="690"/>
    </location>
    <ligand>
        <name>methylcob(III)alamin</name>
        <dbReference type="ChEBI" id="CHEBI:28115"/>
    </ligand>
</feature>
<dbReference type="InterPro" id="IPR011822">
    <property type="entry name" value="MetH"/>
</dbReference>
<feature type="binding site" evidence="22 24">
    <location>
        <position position="309"/>
    </location>
    <ligand>
        <name>Zn(2+)</name>
        <dbReference type="ChEBI" id="CHEBI:29105"/>
    </ligand>
</feature>
<dbReference type="PROSITE" id="PS51337">
    <property type="entry name" value="B12_BINDING_NTER"/>
    <property type="match status" value="1"/>
</dbReference>
<evidence type="ECO:0000259" key="26">
    <source>
        <dbReference type="PROSITE" id="PS50972"/>
    </source>
</evidence>
<dbReference type="SUPFAM" id="SSF47644">
    <property type="entry name" value="Methionine synthase domain"/>
    <property type="match status" value="1"/>
</dbReference>
<evidence type="ECO:0000256" key="2">
    <source>
        <dbReference type="ARBA" id="ARBA00001947"/>
    </source>
</evidence>
<comment type="pathway">
    <text evidence="4 21">Amino-acid biosynthesis; L-methionine biosynthesis via de novo pathway; L-methionine from L-homocysteine (MetH route): step 1/1.</text>
</comment>
<dbReference type="GO" id="GO:0031419">
    <property type="term" value="F:cobalamin binding"/>
    <property type="evidence" value="ECO:0007669"/>
    <property type="project" value="UniProtKB-UniRule"/>
</dbReference>
<dbReference type="PROSITE" id="PS50970">
    <property type="entry name" value="HCY"/>
    <property type="match status" value="1"/>
</dbReference>
<dbReference type="Pfam" id="PF02607">
    <property type="entry name" value="B12-binding_2"/>
    <property type="match status" value="1"/>
</dbReference>
<comment type="cofactor">
    <cofactor evidence="2 21 24">
        <name>Zn(2+)</name>
        <dbReference type="ChEBI" id="CHEBI:29105"/>
    </cofactor>
</comment>
<evidence type="ECO:0000256" key="1">
    <source>
        <dbReference type="ARBA" id="ARBA00001700"/>
    </source>
</evidence>
<evidence type="ECO:0000256" key="15">
    <source>
        <dbReference type="ARBA" id="ARBA00022833"/>
    </source>
</evidence>
<dbReference type="Pfam" id="PF00809">
    <property type="entry name" value="Pterin_bind"/>
    <property type="match status" value="1"/>
</dbReference>
<dbReference type="InterPro" id="IPR003726">
    <property type="entry name" value="HCY_dom"/>
</dbReference>
<evidence type="ECO:0000256" key="9">
    <source>
        <dbReference type="ARBA" id="ARBA00022605"/>
    </source>
</evidence>
<dbReference type="PROSITE" id="PS51332">
    <property type="entry name" value="B12_BINDING"/>
    <property type="match status" value="1"/>
</dbReference>
<evidence type="ECO:0000313" key="31">
    <source>
        <dbReference type="Proteomes" id="UP000184310"/>
    </source>
</evidence>
<evidence type="ECO:0000256" key="8">
    <source>
        <dbReference type="ARBA" id="ARBA00022603"/>
    </source>
</evidence>
<evidence type="ECO:0000256" key="17">
    <source>
        <dbReference type="ARBA" id="ARBA00023285"/>
    </source>
</evidence>
<feature type="binding site" evidence="23">
    <location>
        <position position="858"/>
    </location>
    <ligand>
        <name>methylcob(III)alamin</name>
        <dbReference type="ChEBI" id="CHEBI:28115"/>
    </ligand>
</feature>
<keyword evidence="10 21" id="KW-0846">Cobalamin</keyword>
<comment type="catalytic activity">
    <reaction evidence="1 21">
        <text>(6S)-5-methyl-5,6,7,8-tetrahydrofolate + L-homocysteine = (6S)-5,6,7,8-tetrahydrofolate + L-methionine</text>
        <dbReference type="Rhea" id="RHEA:11172"/>
        <dbReference type="ChEBI" id="CHEBI:18608"/>
        <dbReference type="ChEBI" id="CHEBI:57453"/>
        <dbReference type="ChEBI" id="CHEBI:57844"/>
        <dbReference type="ChEBI" id="CHEBI:58199"/>
        <dbReference type="EC" id="2.1.1.13"/>
    </reaction>
</comment>
<dbReference type="STRING" id="1121302.SAMN02745163_00091"/>
<dbReference type="InterPro" id="IPR036724">
    <property type="entry name" value="Cobalamin-bd_sf"/>
</dbReference>
<keyword evidence="16 21" id="KW-0486">Methionine biosynthesis</keyword>
<feature type="binding site" evidence="22 24">
    <location>
        <position position="308"/>
    </location>
    <ligand>
        <name>Zn(2+)</name>
        <dbReference type="ChEBI" id="CHEBI:29105"/>
    </ligand>
</feature>
<dbReference type="GO" id="GO:0008705">
    <property type="term" value="F:methionine synthase activity"/>
    <property type="evidence" value="ECO:0007669"/>
    <property type="project" value="UniProtKB-UniRule"/>
</dbReference>
<evidence type="ECO:0000256" key="13">
    <source>
        <dbReference type="ARBA" id="ARBA00022723"/>
    </source>
</evidence>
<keyword evidence="12 21" id="KW-0949">S-adenosyl-L-methionine</keyword>
<dbReference type="GO" id="GO:0005829">
    <property type="term" value="C:cytosol"/>
    <property type="evidence" value="ECO:0007669"/>
    <property type="project" value="TreeGrafter"/>
</dbReference>
<reference evidence="30 31" key="1">
    <citation type="submission" date="2016-11" db="EMBL/GenBank/DDBJ databases">
        <authorList>
            <person name="Jaros S."/>
            <person name="Januszkiewicz K."/>
            <person name="Wedrychowicz H."/>
        </authorList>
    </citation>
    <scope>NUCLEOTIDE SEQUENCE [LARGE SCALE GENOMIC DNA]</scope>
    <source>
        <strain evidence="30 31">DSM 21758</strain>
    </source>
</reference>
<comment type="domain">
    <text evidence="21">Modular enzyme with four functionally distinct domains. The isolated Hcy-binding domain catalyzes methyl transfer from free methylcobalamin to homocysteine. The Hcy-binding domain in association with the pterin-binding domain catalyzes the methylation of cob(I)alamin by methyltetrahydrofolate and the methylation of homocysteine. The B12-binding domain binds the cofactor. The AdoMet activation domain binds S-adenosyl-L-methionine. Under aerobic conditions cob(I)alamin can be converted to inactive cob(II)alamin. Reductive methylation by S-adenosyl-L-methionine and flavodoxin regenerates methylcobalamin.</text>
</comment>
<dbReference type="InterPro" id="IPR000489">
    <property type="entry name" value="Pterin-binding_dom"/>
</dbReference>
<dbReference type="CDD" id="cd02069">
    <property type="entry name" value="methionine_synthase_B12_BD"/>
    <property type="match status" value="1"/>
</dbReference>
<dbReference type="Gene3D" id="3.40.50.280">
    <property type="entry name" value="Cobalamin-binding domain"/>
    <property type="match status" value="1"/>
</dbReference>
<comment type="function">
    <text evidence="18 21">Catalyzes the transfer of a methyl group from methyl-cobalamin to homocysteine, yielding enzyme-bound cob(I)alamin and methionine. Subsequently, remethylates the cofactor using methyltetrahydrofolate.</text>
</comment>
<dbReference type="Gene3D" id="1.10.288.10">
    <property type="entry name" value="Cobalamin-dependent Methionine Synthase, domain 2"/>
    <property type="match status" value="1"/>
</dbReference>
<dbReference type="InterPro" id="IPR033706">
    <property type="entry name" value="Met_synthase_B12-bd"/>
</dbReference>
<gene>
    <name evidence="30" type="ORF">SAMN02745163_00091</name>
</gene>
<evidence type="ECO:0000256" key="14">
    <source>
        <dbReference type="ARBA" id="ARBA00022737"/>
    </source>
</evidence>
<feature type="binding site" evidence="23">
    <location>
        <position position="941"/>
    </location>
    <ligand>
        <name>S-adenosyl-L-methionine</name>
        <dbReference type="ChEBI" id="CHEBI:59789"/>
    </ligand>
</feature>
<evidence type="ECO:0000259" key="29">
    <source>
        <dbReference type="PROSITE" id="PS51337"/>
    </source>
</evidence>
<dbReference type="InterPro" id="IPR037010">
    <property type="entry name" value="VitB12-dep_Met_synth_activ_sf"/>
</dbReference>
<dbReference type="PANTHER" id="PTHR45833:SF1">
    <property type="entry name" value="METHIONINE SYNTHASE"/>
    <property type="match status" value="1"/>
</dbReference>
<evidence type="ECO:0000256" key="19">
    <source>
        <dbReference type="ARBA" id="ARBA00031040"/>
    </source>
</evidence>
<dbReference type="PANTHER" id="PTHR45833">
    <property type="entry name" value="METHIONINE SYNTHASE"/>
    <property type="match status" value="1"/>
</dbReference>
<dbReference type="GO" id="GO:0046653">
    <property type="term" value="P:tetrahydrofolate metabolic process"/>
    <property type="evidence" value="ECO:0007669"/>
    <property type="project" value="TreeGrafter"/>
</dbReference>
<feature type="binding site" evidence="23">
    <location>
        <position position="802"/>
    </location>
    <ligand>
        <name>methylcob(III)alamin</name>
        <dbReference type="ChEBI" id="CHEBI:28115"/>
    </ligand>
</feature>
<evidence type="ECO:0000256" key="21">
    <source>
        <dbReference type="PIRNR" id="PIRNR000381"/>
    </source>
</evidence>
<dbReference type="PROSITE" id="PS50972">
    <property type="entry name" value="PTERIN_BINDING"/>
    <property type="match status" value="1"/>
</dbReference>
<evidence type="ECO:0000256" key="7">
    <source>
        <dbReference type="ARBA" id="ARBA00013998"/>
    </source>
</evidence>
<comment type="similarity">
    <text evidence="5">Belongs to the vitamin-B12 dependent methionine synthase family.</text>
</comment>
<dbReference type="SUPFAM" id="SSF82282">
    <property type="entry name" value="Homocysteine S-methyltransferase"/>
    <property type="match status" value="1"/>
</dbReference>
<keyword evidence="14" id="KW-0677">Repeat</keyword>
<dbReference type="GO" id="GO:0008270">
    <property type="term" value="F:zinc ion binding"/>
    <property type="evidence" value="ECO:0007669"/>
    <property type="project" value="UniProtKB-UniRule"/>
</dbReference>
<feature type="domain" description="B12-binding" evidence="28">
    <location>
        <begin position="744"/>
        <end position="879"/>
    </location>
</feature>
<dbReference type="Gene3D" id="3.20.20.330">
    <property type="entry name" value="Homocysteine-binding-like domain"/>
    <property type="match status" value="1"/>
</dbReference>
<evidence type="ECO:0000259" key="28">
    <source>
        <dbReference type="PROSITE" id="PS51332"/>
    </source>
</evidence>
<dbReference type="Proteomes" id="UP000184310">
    <property type="component" value="Unassembled WGS sequence"/>
</dbReference>
<feature type="domain" description="AdoMet activation" evidence="27">
    <location>
        <begin position="892"/>
        <end position="1218"/>
    </location>
</feature>
<dbReference type="RefSeq" id="WP_072984188.1">
    <property type="nucleotide sequence ID" value="NZ_FQZB01000003.1"/>
</dbReference>
<dbReference type="Gene3D" id="3.20.20.20">
    <property type="entry name" value="Dihydropteroate synthase-like"/>
    <property type="match status" value="1"/>
</dbReference>
<organism evidence="30 31">
    <name type="scientific">Clostridium cavendishii DSM 21758</name>
    <dbReference type="NCBI Taxonomy" id="1121302"/>
    <lineage>
        <taxon>Bacteria</taxon>
        <taxon>Bacillati</taxon>
        <taxon>Bacillota</taxon>
        <taxon>Clostridia</taxon>
        <taxon>Eubacteriales</taxon>
        <taxon>Clostridiaceae</taxon>
        <taxon>Clostridium</taxon>
    </lineage>
</organism>
<dbReference type="Gene3D" id="1.10.1240.10">
    <property type="entry name" value="Methionine synthase domain"/>
    <property type="match status" value="1"/>
</dbReference>
<keyword evidence="8 21" id="KW-0489">Methyltransferase</keyword>
<keyword evidence="13 21" id="KW-0479">Metal-binding</keyword>
<dbReference type="GO" id="GO:0050667">
    <property type="term" value="P:homocysteine metabolic process"/>
    <property type="evidence" value="ECO:0007669"/>
    <property type="project" value="TreeGrafter"/>
</dbReference>
<dbReference type="FunFam" id="3.40.50.280:FF:000001">
    <property type="entry name" value="Methionine synthase"/>
    <property type="match status" value="1"/>
</dbReference>
<dbReference type="InterPro" id="IPR006158">
    <property type="entry name" value="Cobalamin-bd"/>
</dbReference>
<dbReference type="SUPFAM" id="SSF56507">
    <property type="entry name" value="Methionine synthase activation domain-like"/>
    <property type="match status" value="1"/>
</dbReference>
<dbReference type="EC" id="2.1.1.13" evidence="6 20"/>
<dbReference type="UniPathway" id="UPA00051">
    <property type="reaction ID" value="UER00081"/>
</dbReference>
<evidence type="ECO:0000256" key="5">
    <source>
        <dbReference type="ARBA" id="ARBA00010398"/>
    </source>
</evidence>
<keyword evidence="17 21" id="KW-0170">Cobalt</keyword>
<feature type="domain" description="Pterin-binding" evidence="26">
    <location>
        <begin position="354"/>
        <end position="615"/>
    </location>
</feature>
<dbReference type="InterPro" id="IPR036594">
    <property type="entry name" value="Meth_synthase_dom"/>
</dbReference>
<keyword evidence="31" id="KW-1185">Reference proteome</keyword>
<feature type="domain" description="Hcy-binding" evidence="25">
    <location>
        <begin position="2"/>
        <end position="323"/>
    </location>
</feature>
<evidence type="ECO:0000259" key="27">
    <source>
        <dbReference type="PROSITE" id="PS50974"/>
    </source>
</evidence>
<feature type="binding site" evidence="22 24">
    <location>
        <position position="244"/>
    </location>
    <ligand>
        <name>Zn(2+)</name>
        <dbReference type="ChEBI" id="CHEBI:29105"/>
    </ligand>
</feature>
<dbReference type="SUPFAM" id="SSF51717">
    <property type="entry name" value="Dihydropteroate synthetase-like"/>
    <property type="match status" value="1"/>
</dbReference>
<dbReference type="SMART" id="SM01018">
    <property type="entry name" value="B12-binding_2"/>
    <property type="match status" value="1"/>
</dbReference>
<sequence>MKKDIKKILKEKIVVLDGAMGTTIQGFNLKEEDFRGELLKEFHKSQIGNNDVLSITRPDVIKEIHRKFFNAGSDIVETNTFNSNAISQADYGLENLVYKLNYEGAKIAREIADEITLIEPDKPRFVAGSIGPTNKTASMSPKVEDPAFRDVSFDDLVVAYKEQVNGLIDGGVDLLFIETIFDTLNARAALYASEEVFKEKSKCVPIIISGTLTQKSGRTLSGQSLRAFTKSLKSENVIGIGLNCSFGVEDLMTFISDIAKEESDLYISFYPNAGLPNIMGQYDEKPEFTASKIEELLKEGVLNMVGGCCGTTKEHIEAIAKVCEKYKPREIKQIENKTVYCGLEPLEVTKENNFINIGERTNVSGSAKFSRLIREKNYEEALKIARDQVDNGAQIIDINFDDGLLDSKKEMDYFLRLLASEPEIVSRPIMIDSSNFEVIEVGLKAIQGKPIVNSISLKNGEEEFLKHARMAKNFGAAIVVMAFDEKGQADTFERKIEICKRAYDLLIKKVDFKPEDIIFDPNILAVGTGIKEHNNYAVDYIKATKWIKKNLPYAKVSGGVSNLSFAFRGNNKIREAIHSVFLYHAINAGMDMGIVNPGMIMIYDEIEKELLTLVEDLILNRREDATERLLDRVSDFEASKENKAQKEADWRHENLEKRLEISLVKGITEFIEEDLNEALEKYENPLEIIERPLMDGMKTVGKLFEEGKMFLPQVVKSARVMKKSVSILMPHIEKGKSKNEKGRRNKILLATVKGDVHDIGKNIVGVVLACNDFEIIDLGVMVTCEEILDKAIKENVDIIGLSGLITPSLDEMIKVAAEMEKRGFKIPLLIGGATTSKMHTALKIDPVYSGPVVYGYDASKTVEICKDLLGNNREEFINELAKEYENKRQEYKVIERPMASLEEARKNPYKIDWNKEKIFKPNFIGIKNVSYSIKQLREYIDWTFFFIAWELKKTYPEIIKDKVYGEEAKKLFEDANKMLDLLEEKEIIECKGRIGIFPCNSEGDNIQIYDEANSKIESFNLFRQQRVKKSNEYLCLSDFIAPIESGKLDYIGGFLVTAGLGAQEFANEFKTKGDEYNAIMIKLICDRLAEAFSEKLHEDLRKLYWGYSKDENLSLEDILKGRYKGIRPAFGYPSLRDQKEIKKLFKLLDVENTIGVTLTESYMMNPVSSVCGLYFANAKSKYFDVNKIDKNQVKDYCNRSGEKIEEVEARLENILIYK</sequence>
<feature type="binding site" evidence="23">
    <location>
        <begin position="1182"/>
        <end position="1183"/>
    </location>
    <ligand>
        <name>S-adenosyl-L-methionine</name>
        <dbReference type="ChEBI" id="CHEBI:59789"/>
    </ligand>
</feature>
<evidence type="ECO:0000256" key="16">
    <source>
        <dbReference type="ARBA" id="ARBA00023167"/>
    </source>
</evidence>
<evidence type="ECO:0000256" key="4">
    <source>
        <dbReference type="ARBA" id="ARBA00005178"/>
    </source>
</evidence>
<evidence type="ECO:0000256" key="24">
    <source>
        <dbReference type="PROSITE-ProRule" id="PRU00333"/>
    </source>
</evidence>
<dbReference type="InterPro" id="IPR050554">
    <property type="entry name" value="Met_Synthase/Corrinoid"/>
</dbReference>
<dbReference type="EMBL" id="FQZB01000003">
    <property type="protein sequence ID" value="SHI36206.1"/>
    <property type="molecule type" value="Genomic_DNA"/>
</dbReference>
<protein>
    <recommendedName>
        <fullName evidence="7 20">Methionine synthase</fullName>
        <ecNumber evidence="6 20">2.1.1.13</ecNumber>
    </recommendedName>
    <alternativeName>
        <fullName evidence="19 21">5-methyltetrahydrofolate--homocysteine methyltransferase</fullName>
    </alternativeName>
</protein>
<dbReference type="OrthoDB" id="9803687at2"/>
<name>A0A1M6AIA6_9CLOT</name>
<comment type="cofactor">
    <cofactor evidence="3 21 22">
        <name>methylcob(III)alamin</name>
        <dbReference type="ChEBI" id="CHEBI:28115"/>
    </cofactor>
</comment>
<dbReference type="PIRSF" id="PIRSF000381">
    <property type="entry name" value="MetH"/>
    <property type="match status" value="1"/>
</dbReference>
<dbReference type="AlphaFoldDB" id="A0A1M6AIA6"/>
<proteinExistence type="inferred from homology"/>
<dbReference type="Pfam" id="PF02965">
    <property type="entry name" value="Met_synt_B12"/>
    <property type="match status" value="1"/>
</dbReference>
<dbReference type="Gene3D" id="3.10.196.10">
    <property type="entry name" value="Vitamin B12-dependent methionine synthase, activation domain"/>
    <property type="match status" value="1"/>
</dbReference>
<keyword evidence="9 21" id="KW-0028">Amino-acid biosynthesis</keyword>
<dbReference type="NCBIfam" id="NF007024">
    <property type="entry name" value="PRK09490.1"/>
    <property type="match status" value="1"/>
</dbReference>
<dbReference type="InterPro" id="IPR003759">
    <property type="entry name" value="Cbl-bd_cap"/>
</dbReference>
<evidence type="ECO:0000256" key="20">
    <source>
        <dbReference type="NCBIfam" id="TIGR02082"/>
    </source>
</evidence>
<keyword evidence="11 21" id="KW-0808">Transferase</keyword>
<dbReference type="FunFam" id="3.20.20.20:FF:000002">
    <property type="entry name" value="Methionine synthase"/>
    <property type="match status" value="1"/>
</dbReference>
<dbReference type="InterPro" id="IPR011005">
    <property type="entry name" value="Dihydropteroate_synth-like_sf"/>
</dbReference>
<evidence type="ECO:0000256" key="22">
    <source>
        <dbReference type="PIRSR" id="PIRSR000381-1"/>
    </source>
</evidence>
<feature type="domain" description="B12-binding N-terminal" evidence="29">
    <location>
        <begin position="646"/>
        <end position="740"/>
    </location>
</feature>
<feature type="binding site" evidence="23">
    <location>
        <position position="1127"/>
    </location>
    <ligand>
        <name>S-adenosyl-L-methionine</name>
        <dbReference type="ChEBI" id="CHEBI:59789"/>
    </ligand>
</feature>
<evidence type="ECO:0000256" key="18">
    <source>
        <dbReference type="ARBA" id="ARBA00025552"/>
    </source>
</evidence>
<dbReference type="CDD" id="cd00740">
    <property type="entry name" value="MeTr"/>
    <property type="match status" value="1"/>
</dbReference>
<feature type="binding site" evidence="23">
    <location>
        <position position="806"/>
    </location>
    <ligand>
        <name>methylcob(III)alamin</name>
        <dbReference type="ChEBI" id="CHEBI:28115"/>
    </ligand>
</feature>
<evidence type="ECO:0000256" key="12">
    <source>
        <dbReference type="ARBA" id="ARBA00022691"/>
    </source>
</evidence>
<dbReference type="FunFam" id="3.20.20.330:FF:000001">
    <property type="entry name" value="Methionine synthase"/>
    <property type="match status" value="1"/>
</dbReference>
<dbReference type="PROSITE" id="PS50974">
    <property type="entry name" value="ADOMET_ACTIVATION"/>
    <property type="match status" value="1"/>
</dbReference>
<evidence type="ECO:0000256" key="11">
    <source>
        <dbReference type="ARBA" id="ARBA00022679"/>
    </source>
</evidence>
<evidence type="ECO:0000256" key="6">
    <source>
        <dbReference type="ARBA" id="ARBA00012032"/>
    </source>
</evidence>
<evidence type="ECO:0000256" key="10">
    <source>
        <dbReference type="ARBA" id="ARBA00022628"/>
    </source>
</evidence>
<evidence type="ECO:0000313" key="30">
    <source>
        <dbReference type="EMBL" id="SHI36206.1"/>
    </source>
</evidence>